<proteinExistence type="predicted"/>
<dbReference type="RefSeq" id="WP_143008847.1">
    <property type="nucleotide sequence ID" value="NZ_FNHU01000001.1"/>
</dbReference>
<organism evidence="1 2">
    <name type="scientific">Actinomyces ruminicola</name>
    <dbReference type="NCBI Taxonomy" id="332524"/>
    <lineage>
        <taxon>Bacteria</taxon>
        <taxon>Bacillati</taxon>
        <taxon>Actinomycetota</taxon>
        <taxon>Actinomycetes</taxon>
        <taxon>Actinomycetales</taxon>
        <taxon>Actinomycetaceae</taxon>
        <taxon>Actinomyces</taxon>
    </lineage>
</organism>
<evidence type="ECO:0000313" key="1">
    <source>
        <dbReference type="EMBL" id="SDM27756.1"/>
    </source>
</evidence>
<dbReference type="AlphaFoldDB" id="A0A1G9RX07"/>
<accession>A0A1G9RX07</accession>
<protein>
    <submittedName>
        <fullName evidence="1">Uncharacterized protein</fullName>
    </submittedName>
</protein>
<name>A0A1G9RX07_9ACTO</name>
<dbReference type="EMBL" id="FNHU01000001">
    <property type="protein sequence ID" value="SDM27756.1"/>
    <property type="molecule type" value="Genomic_DNA"/>
</dbReference>
<reference evidence="1 2" key="1">
    <citation type="submission" date="2016-10" db="EMBL/GenBank/DDBJ databases">
        <authorList>
            <person name="de Groot N.N."/>
        </authorList>
    </citation>
    <scope>NUCLEOTIDE SEQUENCE [LARGE SCALE GENOMIC DNA]</scope>
    <source>
        <strain evidence="1 2">KPR-7B</strain>
    </source>
</reference>
<dbReference type="Proteomes" id="UP000199671">
    <property type="component" value="Unassembled WGS sequence"/>
</dbReference>
<evidence type="ECO:0000313" key="2">
    <source>
        <dbReference type="Proteomes" id="UP000199671"/>
    </source>
</evidence>
<gene>
    <name evidence="1" type="ORF">SAMN04487766_101190</name>
</gene>
<dbReference type="OrthoDB" id="3259238at2"/>
<sequence length="219" mass="23061">MHQRKRQRSRWRTTALVGVVALTVVGTLAIGGNARTPTASGTSAASTPAPVAAEVATLAQHELEGDQLTYPPGVEVPSPSDLIPELAGATVQAQDGSSLVFDTDPDNPEVQRDLADAELDSESTGVTVHVAEGDLAVAEATYWQCAWIDEYLNAAGAGDAARMSAAKTQLNTFPALNAITSYAPEFAAQHDTIVEPMLAGDLDKGQRWLDANCNAYTDR</sequence>